<dbReference type="Proteomes" id="UP000302218">
    <property type="component" value="Chromosome"/>
</dbReference>
<dbReference type="PROSITE" id="PS51257">
    <property type="entry name" value="PROKAR_LIPOPROTEIN"/>
    <property type="match status" value="1"/>
</dbReference>
<reference evidence="2" key="1">
    <citation type="submission" date="2019-05" db="EMBL/GenBank/DDBJ databases">
        <title>Genome sequence and methylation pattern of the halophilic Archaeon Natrinema versiforme BOL5-4.</title>
        <authorList>
            <person name="DasSarma P."/>
            <person name="Anton B.P."/>
            <person name="DasSarma S.L."/>
            <person name="Martinez F.L."/>
            <person name="Guzman D."/>
            <person name="Roberts R.J."/>
            <person name="DasSarma S."/>
        </authorList>
    </citation>
    <scope>NUCLEOTIDE SEQUENCE [LARGE SCALE GENOMIC DNA]</scope>
    <source>
        <strain evidence="2">BOL5-4</strain>
    </source>
</reference>
<dbReference type="GeneID" id="40265976"/>
<gene>
    <name evidence="1" type="ORF">FEJ81_11845</name>
</gene>
<evidence type="ECO:0000313" key="2">
    <source>
        <dbReference type="Proteomes" id="UP000302218"/>
    </source>
</evidence>
<proteinExistence type="predicted"/>
<dbReference type="KEGG" id="nvr:FEJ81_11845"/>
<protein>
    <recommendedName>
        <fullName evidence="3">Lipoprotein</fullName>
    </recommendedName>
</protein>
<evidence type="ECO:0000313" key="1">
    <source>
        <dbReference type="EMBL" id="QCS43016.1"/>
    </source>
</evidence>
<name>A0A4V1FZU0_9EURY</name>
<dbReference type="AlphaFoldDB" id="A0A4V1FZU0"/>
<organism evidence="1 2">
    <name type="scientific">Natrinema versiforme</name>
    <dbReference type="NCBI Taxonomy" id="88724"/>
    <lineage>
        <taxon>Archaea</taxon>
        <taxon>Methanobacteriati</taxon>
        <taxon>Methanobacteriota</taxon>
        <taxon>Stenosarchaea group</taxon>
        <taxon>Halobacteria</taxon>
        <taxon>Halobacteriales</taxon>
        <taxon>Natrialbaceae</taxon>
        <taxon>Natrinema</taxon>
    </lineage>
</organism>
<sequence length="141" mass="15632">MERRKVLTAFGTVLVSGCLSSSSNEGNGNGEQQEDPVMNAEYVGTTEEHNETAIESVEYSIDGACRATISVVFANQKPAEGYIGVRLYRNEEEVGATSQQLGKFGDNTTENVDLQYCEFEKYNSFRLAVLQPEEEKENQSE</sequence>
<dbReference type="OrthoDB" id="382217at2157"/>
<evidence type="ECO:0008006" key="3">
    <source>
        <dbReference type="Google" id="ProtNLM"/>
    </source>
</evidence>
<dbReference type="EMBL" id="CP040330">
    <property type="protein sequence ID" value="QCS43016.1"/>
    <property type="molecule type" value="Genomic_DNA"/>
</dbReference>
<dbReference type="RefSeq" id="WP_138245487.1">
    <property type="nucleotide sequence ID" value="NZ_CP040330.1"/>
</dbReference>
<accession>A0A4V1FZU0</accession>